<comment type="similarity">
    <text evidence="1">Belongs to the glycosyltransferase 2 family.</text>
</comment>
<dbReference type="InterPro" id="IPR001173">
    <property type="entry name" value="Glyco_trans_2-like"/>
</dbReference>
<organism evidence="6 7">
    <name type="scientific">Sutcliffiella tianshenii</name>
    <dbReference type="NCBI Taxonomy" id="1463404"/>
    <lineage>
        <taxon>Bacteria</taxon>
        <taxon>Bacillati</taxon>
        <taxon>Bacillota</taxon>
        <taxon>Bacilli</taxon>
        <taxon>Bacillales</taxon>
        <taxon>Bacillaceae</taxon>
        <taxon>Sutcliffiella</taxon>
    </lineage>
</organism>
<dbReference type="InterPro" id="IPR029044">
    <property type="entry name" value="Nucleotide-diphossugar_trans"/>
</dbReference>
<dbReference type="Proteomes" id="UP000737402">
    <property type="component" value="Unassembled WGS sequence"/>
</dbReference>
<keyword evidence="3" id="KW-0808">Transferase</keyword>
<feature type="transmembrane region" description="Helical" evidence="4">
    <location>
        <begin position="170"/>
        <end position="187"/>
    </location>
</feature>
<dbReference type="PANTHER" id="PTHR43630:SF1">
    <property type="entry name" value="POLY-BETA-1,6-N-ACETYL-D-GLUCOSAMINE SYNTHASE"/>
    <property type="match status" value="1"/>
</dbReference>
<dbReference type="RefSeq" id="WP_204419438.1">
    <property type="nucleotide sequence ID" value="NZ_JAFBED010000014.1"/>
</dbReference>
<gene>
    <name evidence="6" type="ORF">JOC95_004026</name>
</gene>
<keyword evidence="4" id="KW-1133">Transmembrane helix</keyword>
<feature type="transmembrane region" description="Helical" evidence="4">
    <location>
        <begin position="273"/>
        <end position="293"/>
    </location>
</feature>
<evidence type="ECO:0000313" key="7">
    <source>
        <dbReference type="Proteomes" id="UP000737402"/>
    </source>
</evidence>
<dbReference type="EMBL" id="JAFBED010000014">
    <property type="protein sequence ID" value="MBM7622115.1"/>
    <property type="molecule type" value="Genomic_DNA"/>
</dbReference>
<keyword evidence="4" id="KW-0812">Transmembrane</keyword>
<dbReference type="Pfam" id="PF00535">
    <property type="entry name" value="Glycos_transf_2"/>
    <property type="match status" value="1"/>
</dbReference>
<name>A0ABS2P6S3_9BACI</name>
<keyword evidence="4" id="KW-0472">Membrane</keyword>
<evidence type="ECO:0000256" key="2">
    <source>
        <dbReference type="ARBA" id="ARBA00022676"/>
    </source>
</evidence>
<evidence type="ECO:0000259" key="5">
    <source>
        <dbReference type="Pfam" id="PF00535"/>
    </source>
</evidence>
<comment type="caution">
    <text evidence="6">The sequence shown here is derived from an EMBL/GenBank/DDBJ whole genome shotgun (WGS) entry which is preliminary data.</text>
</comment>
<evidence type="ECO:0000256" key="4">
    <source>
        <dbReference type="SAM" id="Phobius"/>
    </source>
</evidence>
<feature type="transmembrane region" description="Helical" evidence="4">
    <location>
        <begin position="335"/>
        <end position="354"/>
    </location>
</feature>
<evidence type="ECO:0000256" key="1">
    <source>
        <dbReference type="ARBA" id="ARBA00006739"/>
    </source>
</evidence>
<accession>A0ABS2P6S3</accession>
<feature type="domain" description="Glycosyltransferase 2-like" evidence="5">
    <location>
        <begin position="46"/>
        <end position="213"/>
    </location>
</feature>
<dbReference type="Gene3D" id="3.90.550.10">
    <property type="entry name" value="Spore Coat Polysaccharide Biosynthesis Protein SpsA, Chain A"/>
    <property type="match status" value="1"/>
</dbReference>
<keyword evidence="7" id="KW-1185">Reference proteome</keyword>
<dbReference type="CDD" id="cd00761">
    <property type="entry name" value="Glyco_tranf_GTA_type"/>
    <property type="match status" value="1"/>
</dbReference>
<proteinExistence type="inferred from homology"/>
<sequence>MIYLAAFTCLFWLIVWVDASIGMNKITKLEQVPIDRNILENGPLLSIIVAARDEEEHIKASLQSQFSQSYPNIEWIVVNDRSTDKTKIILDQMARTEPRMNVIHVSSLPSGWLGKNHALLQGFLASRGELILFTDADIYYEKDTITKALSYLHQEKLDHLTLAPNLKGKGYWTNAFVAFFLFGFSYFKRPWKSNDPKSKTAIGIGAFNLLTREAYLHAGTHEQLKMRPDDDLILGQEIKRAGKKQHLALAQANLSVEWYPSLKSALIGLEKNTFAGLFYSYLMVLIAVCGLFISQVWPYLALFLTDGSTRVLYAISIVTLFLSYNQTADKMTKGANKYFISLPFTAVLFIYSIIRATILTAKRGGIIWRGTFYSLEELKK</sequence>
<keyword evidence="2" id="KW-0328">Glycosyltransferase</keyword>
<feature type="transmembrane region" description="Helical" evidence="4">
    <location>
        <begin position="299"/>
        <end position="323"/>
    </location>
</feature>
<dbReference type="PANTHER" id="PTHR43630">
    <property type="entry name" value="POLY-BETA-1,6-N-ACETYL-D-GLUCOSAMINE SYNTHASE"/>
    <property type="match status" value="1"/>
</dbReference>
<evidence type="ECO:0000313" key="6">
    <source>
        <dbReference type="EMBL" id="MBM7622115.1"/>
    </source>
</evidence>
<protein>
    <submittedName>
        <fullName evidence="6">Cellulose synthase/poly-beta-1,6-N-acetylglucosamine synthase-like glycosyltransferase</fullName>
    </submittedName>
</protein>
<evidence type="ECO:0000256" key="3">
    <source>
        <dbReference type="ARBA" id="ARBA00022679"/>
    </source>
</evidence>
<dbReference type="SUPFAM" id="SSF53448">
    <property type="entry name" value="Nucleotide-diphospho-sugar transferases"/>
    <property type="match status" value="1"/>
</dbReference>
<reference evidence="6 7" key="1">
    <citation type="submission" date="2021-01" db="EMBL/GenBank/DDBJ databases">
        <title>Genomic Encyclopedia of Type Strains, Phase IV (KMG-IV): sequencing the most valuable type-strain genomes for metagenomic binning, comparative biology and taxonomic classification.</title>
        <authorList>
            <person name="Goeker M."/>
        </authorList>
    </citation>
    <scope>NUCLEOTIDE SEQUENCE [LARGE SCALE GENOMIC DNA]</scope>
    <source>
        <strain evidence="6 7">DSM 25879</strain>
    </source>
</reference>